<keyword evidence="3" id="KW-1185">Reference proteome</keyword>
<dbReference type="InterPro" id="IPR024079">
    <property type="entry name" value="MetalloPept_cat_dom_sf"/>
</dbReference>
<protein>
    <recommendedName>
        <fullName evidence="1">Reverse transcriptase domain-containing protein</fullName>
    </recommendedName>
</protein>
<feature type="domain" description="Reverse transcriptase" evidence="1">
    <location>
        <begin position="149"/>
        <end position="251"/>
    </location>
</feature>
<name>A0A8B6GLI6_MYTGA</name>
<dbReference type="SUPFAM" id="SSF55486">
    <property type="entry name" value="Metalloproteases ('zincins'), catalytic domain"/>
    <property type="match status" value="1"/>
</dbReference>
<dbReference type="GO" id="GO:0008237">
    <property type="term" value="F:metallopeptidase activity"/>
    <property type="evidence" value="ECO:0007669"/>
    <property type="project" value="InterPro"/>
</dbReference>
<dbReference type="EMBL" id="UYJE01008671">
    <property type="protein sequence ID" value="VDI66015.1"/>
    <property type="molecule type" value="Genomic_DNA"/>
</dbReference>
<evidence type="ECO:0000259" key="1">
    <source>
        <dbReference type="Pfam" id="PF00078"/>
    </source>
</evidence>
<dbReference type="CDD" id="cd01650">
    <property type="entry name" value="RT_nLTR_like"/>
    <property type="match status" value="1"/>
</dbReference>
<dbReference type="Gene3D" id="3.40.390.10">
    <property type="entry name" value="Collagenase (Catalytic Domain)"/>
    <property type="match status" value="1"/>
</dbReference>
<evidence type="ECO:0000313" key="3">
    <source>
        <dbReference type="Proteomes" id="UP000596742"/>
    </source>
</evidence>
<accession>A0A8B6GLI6</accession>
<gene>
    <name evidence="2" type="ORF">MGAL_10B053953</name>
</gene>
<dbReference type="InterPro" id="IPR000477">
    <property type="entry name" value="RT_dom"/>
</dbReference>
<dbReference type="OrthoDB" id="6132182at2759"/>
<evidence type="ECO:0000313" key="2">
    <source>
        <dbReference type="EMBL" id="VDI66015.1"/>
    </source>
</evidence>
<dbReference type="SUPFAM" id="SSF56672">
    <property type="entry name" value="DNA/RNA polymerases"/>
    <property type="match status" value="1"/>
</dbReference>
<comment type="caution">
    <text evidence="2">The sequence shown here is derived from an EMBL/GenBank/DDBJ whole genome shotgun (WGS) entry which is preliminary data.</text>
</comment>
<proteinExistence type="predicted"/>
<sequence>MNSSPSTTNWWKMVKQISGLKANDASVPPLMVNNNLIFDEIEKANEFNRFFSSQSNIDDSSAMLPEELKTISDDIGYIELTVTEVEDILKIVNPTKASGPDLISPKLLKEASSVLKYPLCKLFNLSLSTSTFPDQWKRANVTPVYKNSKPNDVKNYRPISLLSVISKCMERCVYKHVYNHLMRNNILTKNQSGFTRGDSAVNQLINISNDFGKALDSGKEIRVVFCDISKAFDRVWHKGLLFKLQQAGISGSLLRCKLPPELQLQFLLPSPPVHLHQTRVGFKHRWVDHSGRCHTSKPSGCSVAIDATTTVSDLALTKGCTIVGLMTRHMSSSIFCGLGRSHGVGIFAKSEGPGIYPENYHLKDTPQCHNKCDGSCKHTCTFDGRKYDSIAGLTNTRAVVLEDNVLCNSHDPYGHKENILVHEFAHLVDKYMPKVDRDRLRYVYNYIKQHGTWQHGYGTANSAEYWGEATSSFFHTIIRTGADPAVGMNNCNFNHLCGTEMENRAWLKKHDIWLYNLLVKIYTNNNPTVPSTLKVCQ</sequence>
<dbReference type="Pfam" id="PF00078">
    <property type="entry name" value="RVT_1"/>
    <property type="match status" value="1"/>
</dbReference>
<dbReference type="Proteomes" id="UP000596742">
    <property type="component" value="Unassembled WGS sequence"/>
</dbReference>
<dbReference type="PANTHER" id="PTHR47510:SF3">
    <property type="entry name" value="ENDO_EXONUCLEASE_PHOSPHATASE DOMAIN-CONTAINING PROTEIN"/>
    <property type="match status" value="1"/>
</dbReference>
<dbReference type="PANTHER" id="PTHR47510">
    <property type="entry name" value="REVERSE TRANSCRIPTASE DOMAIN-CONTAINING PROTEIN"/>
    <property type="match status" value="1"/>
</dbReference>
<dbReference type="InterPro" id="IPR043502">
    <property type="entry name" value="DNA/RNA_pol_sf"/>
</dbReference>
<organism evidence="2 3">
    <name type="scientific">Mytilus galloprovincialis</name>
    <name type="common">Mediterranean mussel</name>
    <dbReference type="NCBI Taxonomy" id="29158"/>
    <lineage>
        <taxon>Eukaryota</taxon>
        <taxon>Metazoa</taxon>
        <taxon>Spiralia</taxon>
        <taxon>Lophotrochozoa</taxon>
        <taxon>Mollusca</taxon>
        <taxon>Bivalvia</taxon>
        <taxon>Autobranchia</taxon>
        <taxon>Pteriomorphia</taxon>
        <taxon>Mytilida</taxon>
        <taxon>Mytiloidea</taxon>
        <taxon>Mytilidae</taxon>
        <taxon>Mytilinae</taxon>
        <taxon>Mytilus</taxon>
    </lineage>
</organism>
<dbReference type="AlphaFoldDB" id="A0A8B6GLI6"/>
<reference evidence="2" key="1">
    <citation type="submission" date="2018-11" db="EMBL/GenBank/DDBJ databases">
        <authorList>
            <person name="Alioto T."/>
            <person name="Alioto T."/>
        </authorList>
    </citation>
    <scope>NUCLEOTIDE SEQUENCE</scope>
</reference>